<organism evidence="2 3">
    <name type="scientific">Nocardia wallacei</name>
    <dbReference type="NCBI Taxonomy" id="480035"/>
    <lineage>
        <taxon>Bacteria</taxon>
        <taxon>Bacillati</taxon>
        <taxon>Actinomycetota</taxon>
        <taxon>Actinomycetes</taxon>
        <taxon>Mycobacteriales</taxon>
        <taxon>Nocardiaceae</taxon>
        <taxon>Nocardia</taxon>
    </lineage>
</organism>
<keyword evidence="3" id="KW-1185">Reference proteome</keyword>
<dbReference type="KEGG" id="nwl:NWFMUON74_27160"/>
<dbReference type="CDD" id="cd06558">
    <property type="entry name" value="crotonase-like"/>
    <property type="match status" value="1"/>
</dbReference>
<reference evidence="2 3" key="1">
    <citation type="submission" date="2020-08" db="EMBL/GenBank/DDBJ databases">
        <title>Genome Sequencing of Nocardia wallacei strain FMUON74 and assembly.</title>
        <authorList>
            <person name="Toyokawa M."/>
            <person name="Uesaka K."/>
        </authorList>
    </citation>
    <scope>NUCLEOTIDE SEQUENCE [LARGE SCALE GENOMIC DNA]</scope>
    <source>
        <strain evidence="2 3">FMUON74</strain>
    </source>
</reference>
<sequence length="360" mass="38229">MTGLTDIDLRADGQPGEPLVVLEPRRPHDMSAAAAVRLAAEVERAVPLVVTVLREPPPPQLRPLLSASTLTLVDRPVSGRWQQIVTVPDVDAALETLRRAVTHAPRAAVACGQLLRQTTLPATTPALAAEAAVYSMLLGGSEFGRWLTERGPARTDRAPGGDTVRVHRDGATLAVTLDRPHRRNALNARMREELLAALAVAEADPALASVELSGTGPAFCSGGDLDEFGTATDLVAAYLVRLDRAPWAVMDRIAGRLTARVHGACIGAGAEMASFAGTVIAAPDTYFRFPELSMGLVPGAGGTVGVPRRIGRWRAAWLMLTGEPLPAHTAVEWGLADRLTECPRPQGIPPERNLLSRAVR</sequence>
<evidence type="ECO:0008006" key="4">
    <source>
        <dbReference type="Google" id="ProtNLM"/>
    </source>
</evidence>
<dbReference type="GO" id="GO:0003824">
    <property type="term" value="F:catalytic activity"/>
    <property type="evidence" value="ECO:0007669"/>
    <property type="project" value="UniProtKB-ARBA"/>
</dbReference>
<evidence type="ECO:0000313" key="2">
    <source>
        <dbReference type="EMBL" id="BCK54944.1"/>
    </source>
</evidence>
<dbReference type="InterPro" id="IPR029045">
    <property type="entry name" value="ClpP/crotonase-like_dom_sf"/>
</dbReference>
<comment type="similarity">
    <text evidence="1">Belongs to the enoyl-CoA hydratase/isomerase family.</text>
</comment>
<evidence type="ECO:0000313" key="3">
    <source>
        <dbReference type="Proteomes" id="UP000516173"/>
    </source>
</evidence>
<protein>
    <recommendedName>
        <fullName evidence="4">Enoyl-CoA hydratase</fullName>
    </recommendedName>
</protein>
<accession>A0A7G1KNU9</accession>
<name>A0A7G1KNU9_9NOCA</name>
<proteinExistence type="inferred from homology"/>
<dbReference type="GeneID" id="80347266"/>
<dbReference type="Pfam" id="PF00378">
    <property type="entry name" value="ECH_1"/>
    <property type="match status" value="1"/>
</dbReference>
<gene>
    <name evidence="2" type="ORF">NWFMUON74_27160</name>
</gene>
<dbReference type="PANTHER" id="PTHR43802">
    <property type="entry name" value="ENOYL-COA HYDRATASE"/>
    <property type="match status" value="1"/>
</dbReference>
<dbReference type="Gene3D" id="3.90.226.10">
    <property type="entry name" value="2-enoyl-CoA Hydratase, Chain A, domain 1"/>
    <property type="match status" value="1"/>
</dbReference>
<evidence type="ECO:0000256" key="1">
    <source>
        <dbReference type="ARBA" id="ARBA00005254"/>
    </source>
</evidence>
<dbReference type="Proteomes" id="UP000516173">
    <property type="component" value="Chromosome"/>
</dbReference>
<dbReference type="PANTHER" id="PTHR43802:SF1">
    <property type="entry name" value="IP11341P-RELATED"/>
    <property type="match status" value="1"/>
</dbReference>
<dbReference type="RefSeq" id="WP_187688132.1">
    <property type="nucleotide sequence ID" value="NZ_AP023396.1"/>
</dbReference>
<dbReference type="AlphaFoldDB" id="A0A7G1KNU9"/>
<dbReference type="SUPFAM" id="SSF52096">
    <property type="entry name" value="ClpP/crotonase"/>
    <property type="match status" value="1"/>
</dbReference>
<dbReference type="InterPro" id="IPR001753">
    <property type="entry name" value="Enoyl-CoA_hydra/iso"/>
</dbReference>
<dbReference type="EMBL" id="AP023396">
    <property type="protein sequence ID" value="BCK54944.1"/>
    <property type="molecule type" value="Genomic_DNA"/>
</dbReference>